<reference evidence="2 3" key="1">
    <citation type="submission" date="2009-11" db="EMBL/GenBank/DDBJ databases">
        <title>Annotation of Allomyces macrogynus ATCC 38327.</title>
        <authorList>
            <consortium name="The Broad Institute Genome Sequencing Platform"/>
            <person name="Russ C."/>
            <person name="Cuomo C."/>
            <person name="Burger G."/>
            <person name="Gray M.W."/>
            <person name="Holland P.W.H."/>
            <person name="King N."/>
            <person name="Lang F.B.F."/>
            <person name="Roger A.J."/>
            <person name="Ruiz-Trillo I."/>
            <person name="Young S.K."/>
            <person name="Zeng Q."/>
            <person name="Gargeya S."/>
            <person name="Fitzgerald M."/>
            <person name="Haas B."/>
            <person name="Abouelleil A."/>
            <person name="Alvarado L."/>
            <person name="Arachchi H.M."/>
            <person name="Berlin A."/>
            <person name="Chapman S.B."/>
            <person name="Gearin G."/>
            <person name="Goldberg J."/>
            <person name="Griggs A."/>
            <person name="Gujja S."/>
            <person name="Hansen M."/>
            <person name="Heiman D."/>
            <person name="Howarth C."/>
            <person name="Larimer J."/>
            <person name="Lui A."/>
            <person name="MacDonald P.J.P."/>
            <person name="McCowen C."/>
            <person name="Montmayeur A."/>
            <person name="Murphy C."/>
            <person name="Neiman D."/>
            <person name="Pearson M."/>
            <person name="Priest M."/>
            <person name="Roberts A."/>
            <person name="Saif S."/>
            <person name="Shea T."/>
            <person name="Sisk P."/>
            <person name="Stolte C."/>
            <person name="Sykes S."/>
            <person name="Wortman J."/>
            <person name="Nusbaum C."/>
            <person name="Birren B."/>
        </authorList>
    </citation>
    <scope>NUCLEOTIDE SEQUENCE [LARGE SCALE GENOMIC DNA]</scope>
    <source>
        <strain evidence="2 3">ATCC 38327</strain>
    </source>
</reference>
<organism evidence="2 3">
    <name type="scientific">Allomyces macrogynus (strain ATCC 38327)</name>
    <name type="common">Allomyces javanicus var. macrogynus</name>
    <dbReference type="NCBI Taxonomy" id="578462"/>
    <lineage>
        <taxon>Eukaryota</taxon>
        <taxon>Fungi</taxon>
        <taxon>Fungi incertae sedis</taxon>
        <taxon>Blastocladiomycota</taxon>
        <taxon>Blastocladiomycetes</taxon>
        <taxon>Blastocladiales</taxon>
        <taxon>Blastocladiaceae</taxon>
        <taxon>Allomyces</taxon>
    </lineage>
</organism>
<proteinExistence type="predicted"/>
<feature type="compositionally biased region" description="Polar residues" evidence="1">
    <location>
        <begin position="15"/>
        <end position="28"/>
    </location>
</feature>
<evidence type="ECO:0000256" key="1">
    <source>
        <dbReference type="SAM" id="MobiDB-lite"/>
    </source>
</evidence>
<feature type="compositionally biased region" description="Polar residues" evidence="1">
    <location>
        <begin position="65"/>
        <end position="74"/>
    </location>
</feature>
<accession>A0A0L0SE96</accession>
<sequence>MAGFSLIASIRPTAGSATTSTRQADTSGSSSPHHSSRRRPSLEALHFDAPSSDSSARTVRDHTSPVATSSPSSWLSDRRIGHFFAALAATAGFDSTASQLTAKNASRERQDVAASNESLASIRADVDPLRSPTAIATDFGGVTPYSLPDRDGASPSKLRPGGEPLISASLFLGATRAPMGLAVRPQGILLASAFSNPQHRMLASRAVAPPQPPSTSPLPTSQSIRIGSPHGSLGHLAPIGDRARRASDNLDAPFLASAHSVRQAPLKGSSETLGRSSVYSSCNSVRTPLRGGSSHAASTVGTSDPQLYESACSFTTPTPSLACLGSVSDDHIVSDDWAAKTADLIRTLDDLVHEIRGTLTDMHAALDDEVADQLHFGERLLVFRTNLHSLLEWEVDSTETAVAYLSRRTQGLSASLGSSQATSMSMSRDGSLAAGAVQDRSVAGLGRVTDMGPFHPAPALVALTGLS</sequence>
<dbReference type="VEuPathDB" id="FungiDB:AMAG_06073"/>
<dbReference type="OrthoDB" id="5585849at2759"/>
<reference evidence="3" key="2">
    <citation type="submission" date="2009-11" db="EMBL/GenBank/DDBJ databases">
        <title>The Genome Sequence of Allomyces macrogynus strain ATCC 38327.</title>
        <authorList>
            <consortium name="The Broad Institute Genome Sequencing Platform"/>
            <person name="Russ C."/>
            <person name="Cuomo C."/>
            <person name="Shea T."/>
            <person name="Young S.K."/>
            <person name="Zeng Q."/>
            <person name="Koehrsen M."/>
            <person name="Haas B."/>
            <person name="Borodovsky M."/>
            <person name="Guigo R."/>
            <person name="Alvarado L."/>
            <person name="Berlin A."/>
            <person name="Borenstein D."/>
            <person name="Chen Z."/>
            <person name="Engels R."/>
            <person name="Freedman E."/>
            <person name="Gellesch M."/>
            <person name="Goldberg J."/>
            <person name="Griggs A."/>
            <person name="Gujja S."/>
            <person name="Heiman D."/>
            <person name="Hepburn T."/>
            <person name="Howarth C."/>
            <person name="Jen D."/>
            <person name="Larson L."/>
            <person name="Lewis B."/>
            <person name="Mehta T."/>
            <person name="Park D."/>
            <person name="Pearson M."/>
            <person name="Roberts A."/>
            <person name="Saif S."/>
            <person name="Shenoy N."/>
            <person name="Sisk P."/>
            <person name="Stolte C."/>
            <person name="Sykes S."/>
            <person name="Walk T."/>
            <person name="White J."/>
            <person name="Yandava C."/>
            <person name="Burger G."/>
            <person name="Gray M.W."/>
            <person name="Holland P.W.H."/>
            <person name="King N."/>
            <person name="Lang F.B.F."/>
            <person name="Roger A.J."/>
            <person name="Ruiz-Trillo I."/>
            <person name="Lander E."/>
            <person name="Nusbaum C."/>
        </authorList>
    </citation>
    <scope>NUCLEOTIDE SEQUENCE [LARGE SCALE GENOMIC DNA]</scope>
    <source>
        <strain evidence="3">ATCC 38327</strain>
    </source>
</reference>
<protein>
    <submittedName>
        <fullName evidence="2">Uncharacterized protein</fullName>
    </submittedName>
</protein>
<name>A0A0L0SE96_ALLM3</name>
<dbReference type="AlphaFoldDB" id="A0A0L0SE96"/>
<evidence type="ECO:0000313" key="2">
    <source>
        <dbReference type="EMBL" id="KNE60710.1"/>
    </source>
</evidence>
<dbReference type="EMBL" id="GG745336">
    <property type="protein sequence ID" value="KNE60710.1"/>
    <property type="molecule type" value="Genomic_DNA"/>
</dbReference>
<feature type="region of interest" description="Disordered" evidence="1">
    <location>
        <begin position="1"/>
        <end position="74"/>
    </location>
</feature>
<dbReference type="Proteomes" id="UP000054350">
    <property type="component" value="Unassembled WGS sequence"/>
</dbReference>
<gene>
    <name evidence="2" type="ORF">AMAG_06073</name>
</gene>
<evidence type="ECO:0000313" key="3">
    <source>
        <dbReference type="Proteomes" id="UP000054350"/>
    </source>
</evidence>
<keyword evidence="3" id="KW-1185">Reference proteome</keyword>